<feature type="region of interest" description="Disordered" evidence="1">
    <location>
        <begin position="93"/>
        <end position="161"/>
    </location>
</feature>
<organism evidence="2 3">
    <name type="scientific">Pristionchus pacificus</name>
    <name type="common">Parasitic nematode worm</name>
    <dbReference type="NCBI Taxonomy" id="54126"/>
    <lineage>
        <taxon>Eukaryota</taxon>
        <taxon>Metazoa</taxon>
        <taxon>Ecdysozoa</taxon>
        <taxon>Nematoda</taxon>
        <taxon>Chromadorea</taxon>
        <taxon>Rhabditida</taxon>
        <taxon>Rhabditina</taxon>
        <taxon>Diplogasteromorpha</taxon>
        <taxon>Diplogasteroidea</taxon>
        <taxon>Neodiplogasteridae</taxon>
        <taxon>Pristionchus</taxon>
    </lineage>
</organism>
<reference evidence="3" key="1">
    <citation type="journal article" date="2008" name="Nat. Genet.">
        <title>The Pristionchus pacificus genome provides a unique perspective on nematode lifestyle and parasitism.</title>
        <authorList>
            <person name="Dieterich C."/>
            <person name="Clifton S.W."/>
            <person name="Schuster L.N."/>
            <person name="Chinwalla A."/>
            <person name="Delehaunty K."/>
            <person name="Dinkelacker I."/>
            <person name="Fulton L."/>
            <person name="Fulton R."/>
            <person name="Godfrey J."/>
            <person name="Minx P."/>
            <person name="Mitreva M."/>
            <person name="Roeseler W."/>
            <person name="Tian H."/>
            <person name="Witte H."/>
            <person name="Yang S.P."/>
            <person name="Wilson R.K."/>
            <person name="Sommer R.J."/>
        </authorList>
    </citation>
    <scope>NUCLEOTIDE SEQUENCE [LARGE SCALE GENOMIC DNA]</scope>
    <source>
        <strain evidence="3">PS312</strain>
    </source>
</reference>
<accession>A0A2A6BF24</accession>
<feature type="compositionally biased region" description="Basic and acidic residues" evidence="1">
    <location>
        <begin position="114"/>
        <end position="127"/>
    </location>
</feature>
<gene>
    <name evidence="2" type="primary">WBGene00275430</name>
</gene>
<dbReference type="Proteomes" id="UP000005239">
    <property type="component" value="Unassembled WGS sequence"/>
</dbReference>
<proteinExistence type="predicted"/>
<name>A0A2A6BF24_PRIPA</name>
<accession>A0A8R1YSM3</accession>
<reference evidence="2" key="2">
    <citation type="submission" date="2022-06" db="UniProtKB">
        <authorList>
            <consortium name="EnsemblMetazoa"/>
        </authorList>
    </citation>
    <scope>IDENTIFICATION</scope>
    <source>
        <strain evidence="2">PS312</strain>
    </source>
</reference>
<sequence>MSVLFDRLRSIATLLRNSTADEGIFYIFRLCCYPHPLVTRRPLQTRQPPAPAPDVVVTRTRGLRSRPRVLTRTRKISSGKRGGCCCVLPCTSASPASTASAPAADDATARRRTPRPDDGKSSVREADATSSASEAVADEADEDSSAASRAASARRRRRGESGGISKIMKWIVCDCAKSDLGDK</sequence>
<evidence type="ECO:0000313" key="2">
    <source>
        <dbReference type="EnsemblMetazoa" id="PPA37061.1"/>
    </source>
</evidence>
<feature type="region of interest" description="Disordered" evidence="1">
    <location>
        <begin position="61"/>
        <end position="80"/>
    </location>
</feature>
<dbReference type="EnsemblMetazoa" id="PPA37061.1">
    <property type="protein sequence ID" value="PPA37061.1"/>
    <property type="gene ID" value="WBGene00275430"/>
</dbReference>
<evidence type="ECO:0000313" key="3">
    <source>
        <dbReference type="Proteomes" id="UP000005239"/>
    </source>
</evidence>
<protein>
    <submittedName>
        <fullName evidence="2">Uncharacterized protein</fullName>
    </submittedName>
</protein>
<feature type="compositionally biased region" description="Low complexity" evidence="1">
    <location>
        <begin position="93"/>
        <end position="106"/>
    </location>
</feature>
<evidence type="ECO:0000256" key="1">
    <source>
        <dbReference type="SAM" id="MobiDB-lite"/>
    </source>
</evidence>
<feature type="compositionally biased region" description="Basic residues" evidence="1">
    <location>
        <begin position="61"/>
        <end position="78"/>
    </location>
</feature>
<keyword evidence="3" id="KW-1185">Reference proteome</keyword>
<dbReference type="AlphaFoldDB" id="A0A2A6BF24"/>